<proteinExistence type="predicted"/>
<evidence type="ECO:0000313" key="1">
    <source>
        <dbReference type="EMBL" id="KAK3081574.1"/>
    </source>
</evidence>
<dbReference type="EMBL" id="JAWDJW010000125">
    <property type="protein sequence ID" value="KAK3081574.1"/>
    <property type="molecule type" value="Genomic_DNA"/>
</dbReference>
<gene>
    <name evidence="1" type="ORF">LTS18_005278</name>
</gene>
<sequence length="523" mass="55665">MALRTFRDLAAAAVCLLQCILVTAQSNSTAPSAQNATAFALLYGYPLLSFQQLAPAAIAQAGGTNRLFHSRDLQTPEDRRVVKPNVDTLYSTMIFDLSQNDVNITIPSIPEEQYHLFSYYDPYGDNFANTGSGNLDAAGSYLLRRTPESATYGIVANNATGAGGGSSTYQGYVNSPTDYGILLIRWAVYNLSNHESIHVYQDRVQVSAADRASEGQATPLAQIEQRNFTGSVPERILNLLSAFSSANPPELASEEEPVNADLTEAGILNGTYAPSSGVDLETANAAALRTVRSSVNSSTLTNLGNGWSMISPNSTGDFGTNYGLRAAVAASGYLMLKAPNALYPSWNNATDGAPVGGTQYSLGAQESFLYTFSGKPDLQYIGFWSLTAYADNYLIPNDLNVYALGDRSNLSYPDGSSVYGSDNDGPFQILVQPADITPPANWTNNWLPAPAGGGNVSLLLRWYAAEEGLTNGSYVYPVVTRQSAISNGSTPSPEQYTGGAVAMRALPSAWLLLALTIGFASAL</sequence>
<organism evidence="1 2">
    <name type="scientific">Coniosporium uncinatum</name>
    <dbReference type="NCBI Taxonomy" id="93489"/>
    <lineage>
        <taxon>Eukaryota</taxon>
        <taxon>Fungi</taxon>
        <taxon>Dikarya</taxon>
        <taxon>Ascomycota</taxon>
        <taxon>Pezizomycotina</taxon>
        <taxon>Dothideomycetes</taxon>
        <taxon>Dothideomycetes incertae sedis</taxon>
        <taxon>Coniosporium</taxon>
    </lineage>
</organism>
<protein>
    <submittedName>
        <fullName evidence="1">Uncharacterized protein</fullName>
    </submittedName>
</protein>
<comment type="caution">
    <text evidence="1">The sequence shown here is derived from an EMBL/GenBank/DDBJ whole genome shotgun (WGS) entry which is preliminary data.</text>
</comment>
<name>A0ACC3DXI8_9PEZI</name>
<evidence type="ECO:0000313" key="2">
    <source>
        <dbReference type="Proteomes" id="UP001186974"/>
    </source>
</evidence>
<accession>A0ACC3DXI8</accession>
<reference evidence="1" key="1">
    <citation type="submission" date="2024-09" db="EMBL/GenBank/DDBJ databases">
        <title>Black Yeasts Isolated from many extreme environments.</title>
        <authorList>
            <person name="Coleine C."/>
            <person name="Stajich J.E."/>
            <person name="Selbmann L."/>
        </authorList>
    </citation>
    <scope>NUCLEOTIDE SEQUENCE</scope>
    <source>
        <strain evidence="1">CCFEE 5737</strain>
    </source>
</reference>
<keyword evidence="2" id="KW-1185">Reference proteome</keyword>
<dbReference type="Proteomes" id="UP001186974">
    <property type="component" value="Unassembled WGS sequence"/>
</dbReference>